<reference evidence="1 2" key="1">
    <citation type="submission" date="2017-07" db="EMBL/GenBank/DDBJ databases">
        <authorList>
            <person name="Sun Z.S."/>
            <person name="Albrecht U."/>
            <person name="Echele G."/>
            <person name="Lee C.C."/>
        </authorList>
    </citation>
    <scope>NUCLEOTIDE SEQUENCE [LARGE SCALE GENOMIC DNA]</scope>
    <source>
        <strain evidence="1 2">AR3</strain>
    </source>
</reference>
<dbReference type="AlphaFoldDB" id="A0A239REL1"/>
<accession>A0A239REL1</accession>
<name>A0A239REL1_STREI</name>
<evidence type="ECO:0000313" key="1">
    <source>
        <dbReference type="EMBL" id="SNU09239.1"/>
    </source>
</evidence>
<evidence type="ECO:0000313" key="2">
    <source>
        <dbReference type="Proteomes" id="UP000214649"/>
    </source>
</evidence>
<gene>
    <name evidence="1" type="ORF">SAMN05216470_1753</name>
</gene>
<sequence>MTYLIITVVVLAFSEVITLTLLGRKQEQVLYYQSEDYKKSVFTELAYRNSQKWSKANEK</sequence>
<proteinExistence type="predicted"/>
<dbReference type="EMBL" id="FZRA01000006">
    <property type="protein sequence ID" value="SNU09239.1"/>
    <property type="molecule type" value="Genomic_DNA"/>
</dbReference>
<dbReference type="Proteomes" id="UP000214649">
    <property type="component" value="Unassembled WGS sequence"/>
</dbReference>
<dbReference type="RefSeq" id="WP_094141142.1">
    <property type="nucleotide sequence ID" value="NZ_FZRA01000006.1"/>
</dbReference>
<organism evidence="1 2">
    <name type="scientific">Streptococcus equinus</name>
    <name type="common">Streptococcus bovis</name>
    <dbReference type="NCBI Taxonomy" id="1335"/>
    <lineage>
        <taxon>Bacteria</taxon>
        <taxon>Bacillati</taxon>
        <taxon>Bacillota</taxon>
        <taxon>Bacilli</taxon>
        <taxon>Lactobacillales</taxon>
        <taxon>Streptococcaceae</taxon>
        <taxon>Streptococcus</taxon>
    </lineage>
</organism>
<protein>
    <submittedName>
        <fullName evidence="1">Uncharacterized protein</fullName>
    </submittedName>
</protein>